<evidence type="ECO:0000313" key="3">
    <source>
        <dbReference type="Proteomes" id="UP000199029"/>
    </source>
</evidence>
<dbReference type="InterPro" id="IPR026444">
    <property type="entry name" value="Secre_tail"/>
</dbReference>
<feature type="chain" id="PRO_5011630634" evidence="1">
    <location>
        <begin position="39"/>
        <end position="909"/>
    </location>
</feature>
<keyword evidence="3" id="KW-1185">Reference proteome</keyword>
<dbReference type="EMBL" id="FOXS01000002">
    <property type="protein sequence ID" value="SFQ22592.1"/>
    <property type="molecule type" value="Genomic_DNA"/>
</dbReference>
<protein>
    <submittedName>
        <fullName evidence="2">Por secretion system C-terminal sorting domain-containing protein</fullName>
    </submittedName>
</protein>
<dbReference type="InterPro" id="IPR013783">
    <property type="entry name" value="Ig-like_fold"/>
</dbReference>
<organism evidence="2 3">
    <name type="scientific">Hymenobacter arizonensis</name>
    <name type="common">Siccationidurans arizonensis</name>
    <dbReference type="NCBI Taxonomy" id="1227077"/>
    <lineage>
        <taxon>Bacteria</taxon>
        <taxon>Pseudomonadati</taxon>
        <taxon>Bacteroidota</taxon>
        <taxon>Cytophagia</taxon>
        <taxon>Cytophagales</taxon>
        <taxon>Hymenobacteraceae</taxon>
        <taxon>Hymenobacter</taxon>
    </lineage>
</organism>
<gene>
    <name evidence="2" type="ORF">SAMN04515668_1465</name>
</gene>
<reference evidence="3" key="1">
    <citation type="submission" date="2016-10" db="EMBL/GenBank/DDBJ databases">
        <authorList>
            <person name="Varghese N."/>
            <person name="Submissions S."/>
        </authorList>
    </citation>
    <scope>NUCLEOTIDE SEQUENCE [LARGE SCALE GENOMIC DNA]</scope>
    <source>
        <strain evidence="3">OR362-8,ATCC BAA-1266,JCM 13504</strain>
    </source>
</reference>
<dbReference type="Proteomes" id="UP000199029">
    <property type="component" value="Unassembled WGS sequence"/>
</dbReference>
<dbReference type="NCBIfam" id="TIGR04183">
    <property type="entry name" value="Por_Secre_tail"/>
    <property type="match status" value="1"/>
</dbReference>
<dbReference type="RefSeq" id="WP_092670605.1">
    <property type="nucleotide sequence ID" value="NZ_FOXS01000002.1"/>
</dbReference>
<accession>A0A1I5WS39</accession>
<evidence type="ECO:0000256" key="1">
    <source>
        <dbReference type="SAM" id="SignalP"/>
    </source>
</evidence>
<dbReference type="STRING" id="1227077.SAMN04515668_1465"/>
<feature type="signal peptide" evidence="1">
    <location>
        <begin position="1"/>
        <end position="38"/>
    </location>
</feature>
<dbReference type="OrthoDB" id="663485at2"/>
<keyword evidence="1" id="KW-0732">Signal</keyword>
<name>A0A1I5WS39_HYMAR</name>
<sequence length="909" mass="97442">MRPLTFTQKLLRQRNFLASLIPLFALFVGLGASQTAQAQNITSSNYFIGRGNPTVNTTFGGSSAITPNFNNANLGSFDINSPSTLLLNGGEVVFEAINNQAANAPNDVVLRFRIQDAALNTVAPFEAISLTRTAVSSNNRVYTYRLDNASRSLIALVTASGSYRIQARFEVSTPNDPITADAFRAATFTVTGTPVTPTGLTNSNIFINTVGELTPNTIYGGSSGTAPLFQGTNLGSYDINNGELTLNGGNVTTFERTGDDIQNPRLVYRIQKPVQPGNTSVINFAPSNIALVQLGTPTSQPNGTSRVFSNATALRNLIATLAGFGAGEYTITVSFEADLFTNTSFVGVITDPRTGGYTARFVTTGVPFPTNTWEGLRSDDWFDGRNWSLRSVPTNNTNVIVPNYLSGAPNLAPNIRATAATGPARARNLDLQGSSQAERSILRLITGRFIVSGSFFNRFDTFIQRTGTPTLASVIEFSSPGNSQISGGNFTSVEISGGGRKALTGIMNIDAELRFAPNGGILSTDVSRPLENVINLGERSVLAPNGAQLVGESETAYVRGFMETVRSDVRVNELDPVTGQIRPRTYGNMGMTINFKGPNNPGNVRVTRNTAESYTPLAGPLRTERFGIRRIFGVRPSNESAVGGLLADLTFRYRDAELINLGPQGNGSIAEPNLALFVSTSGGNQFGALGSDALDQTANILTKNNVTVFATFTLGDRTNPLPVTLTAFDAKRTGTNVLLTWDTAIELNNKGFYVQVSTDGKQFRTIGFVASEAPNSTRLRNYSYIDTEENKAGQRYYRLRQVDLDGKEAFFGPRSVSFEGKALAAALTAYPNPLGNADKLYLTVQSPVSGQGRVSITDMTGRVVSQQQIEIIAGSTDAAVNGLNDLKGGLYMVRLVLPNGEVQNLKVQK</sequence>
<proteinExistence type="predicted"/>
<dbReference type="Gene3D" id="2.60.40.10">
    <property type="entry name" value="Immunoglobulins"/>
    <property type="match status" value="1"/>
</dbReference>
<dbReference type="AlphaFoldDB" id="A0A1I5WS39"/>
<evidence type="ECO:0000313" key="2">
    <source>
        <dbReference type="EMBL" id="SFQ22592.1"/>
    </source>
</evidence>